<proteinExistence type="predicted"/>
<accession>A0A0A9ENN8</accession>
<name>A0A0A9ENN8_ARUDO</name>
<dbReference type="AlphaFoldDB" id="A0A0A9ENN8"/>
<sequence>MVATQSSQFPSLPLFRHCCFLPPPPSSPPASRAPPPPSHPALRCRSRVPHVAAVPGSDCSVNRSSKKRIFSSHLRQQIDRPTRLGSDRCGPTRRSCRIGRWAPCCTPPCRTGRGSASSIVQAAWYPGTA</sequence>
<reference evidence="1" key="1">
    <citation type="submission" date="2014-09" db="EMBL/GenBank/DDBJ databases">
        <authorList>
            <person name="Magalhaes I.L.F."/>
            <person name="Oliveira U."/>
            <person name="Santos F.R."/>
            <person name="Vidigal T.H.D.A."/>
            <person name="Brescovit A.D."/>
            <person name="Santos A.J."/>
        </authorList>
    </citation>
    <scope>NUCLEOTIDE SEQUENCE</scope>
    <source>
        <tissue evidence="1">Shoot tissue taken approximately 20 cm above the soil surface</tissue>
    </source>
</reference>
<protein>
    <submittedName>
        <fullName evidence="1">Uncharacterized protein</fullName>
    </submittedName>
</protein>
<reference evidence="1" key="2">
    <citation type="journal article" date="2015" name="Data Brief">
        <title>Shoot transcriptome of the giant reed, Arundo donax.</title>
        <authorList>
            <person name="Barrero R.A."/>
            <person name="Guerrero F.D."/>
            <person name="Moolhuijzen P."/>
            <person name="Goolsby J.A."/>
            <person name="Tidwell J."/>
            <person name="Bellgard S.E."/>
            <person name="Bellgard M.I."/>
        </authorList>
    </citation>
    <scope>NUCLEOTIDE SEQUENCE</scope>
    <source>
        <tissue evidence="1">Shoot tissue taken approximately 20 cm above the soil surface</tissue>
    </source>
</reference>
<evidence type="ECO:0000313" key="1">
    <source>
        <dbReference type="EMBL" id="JAE02375.1"/>
    </source>
</evidence>
<dbReference type="EMBL" id="GBRH01195521">
    <property type="protein sequence ID" value="JAE02375.1"/>
    <property type="molecule type" value="Transcribed_RNA"/>
</dbReference>
<organism evidence="1">
    <name type="scientific">Arundo donax</name>
    <name type="common">Giant reed</name>
    <name type="synonym">Donax arundinaceus</name>
    <dbReference type="NCBI Taxonomy" id="35708"/>
    <lineage>
        <taxon>Eukaryota</taxon>
        <taxon>Viridiplantae</taxon>
        <taxon>Streptophyta</taxon>
        <taxon>Embryophyta</taxon>
        <taxon>Tracheophyta</taxon>
        <taxon>Spermatophyta</taxon>
        <taxon>Magnoliopsida</taxon>
        <taxon>Liliopsida</taxon>
        <taxon>Poales</taxon>
        <taxon>Poaceae</taxon>
        <taxon>PACMAD clade</taxon>
        <taxon>Arundinoideae</taxon>
        <taxon>Arundineae</taxon>
        <taxon>Arundo</taxon>
    </lineage>
</organism>